<dbReference type="STRING" id="208445.SAMN04489727_7683"/>
<dbReference type="SUPFAM" id="SSF55961">
    <property type="entry name" value="Bet v1-like"/>
    <property type="match status" value="1"/>
</dbReference>
<evidence type="ECO:0000313" key="1">
    <source>
        <dbReference type="EMBL" id="SED39238.1"/>
    </source>
</evidence>
<accession>A0A1H5ABG5</accession>
<dbReference type="Proteomes" id="UP000199622">
    <property type="component" value="Unassembled WGS sequence"/>
</dbReference>
<name>A0A1H5ABG5_9PSEU</name>
<organism evidence="1 2">
    <name type="scientific">Amycolatopsis tolypomycina</name>
    <dbReference type="NCBI Taxonomy" id="208445"/>
    <lineage>
        <taxon>Bacteria</taxon>
        <taxon>Bacillati</taxon>
        <taxon>Actinomycetota</taxon>
        <taxon>Actinomycetes</taxon>
        <taxon>Pseudonocardiales</taxon>
        <taxon>Pseudonocardiaceae</taxon>
        <taxon>Amycolatopsis</taxon>
    </lineage>
</organism>
<sequence>MRSPGGSAYAVPVFEIGSRARTLPAPPGVVWDSLVAPRRAGTRPWLHLLADEVEPSVLTAEKPGRVTWSSLWPSRPDDRILFGLTAARDGGTLLRFTLLTPGEAPDQSKTGHLRRRLNQLLFADLRHSYGQ</sequence>
<proteinExistence type="predicted"/>
<reference evidence="2" key="1">
    <citation type="submission" date="2016-10" db="EMBL/GenBank/DDBJ databases">
        <authorList>
            <person name="Varghese N."/>
            <person name="Submissions S."/>
        </authorList>
    </citation>
    <scope>NUCLEOTIDE SEQUENCE [LARGE SCALE GENOMIC DNA]</scope>
    <source>
        <strain evidence="2">DSM 44544</strain>
    </source>
</reference>
<dbReference type="EMBL" id="FNSO01000004">
    <property type="protein sequence ID" value="SED39238.1"/>
    <property type="molecule type" value="Genomic_DNA"/>
</dbReference>
<keyword evidence="2" id="KW-1185">Reference proteome</keyword>
<dbReference type="AlphaFoldDB" id="A0A1H5ABG5"/>
<evidence type="ECO:0000313" key="2">
    <source>
        <dbReference type="Proteomes" id="UP000199622"/>
    </source>
</evidence>
<gene>
    <name evidence="1" type="ORF">SAMN04489727_7683</name>
</gene>
<protein>
    <recommendedName>
        <fullName evidence="3">Polyketide cyclase / dehydrase and lipid transport</fullName>
    </recommendedName>
</protein>
<evidence type="ECO:0008006" key="3">
    <source>
        <dbReference type="Google" id="ProtNLM"/>
    </source>
</evidence>